<reference evidence="27" key="1">
    <citation type="submission" date="2012-07" db="EMBL/GenBank/DDBJ databases">
        <title>Genome of the Chinese tree shrew, a rising model animal genetically related to primates.</title>
        <authorList>
            <person name="Zhang G."/>
            <person name="Fan Y."/>
            <person name="Yao Y."/>
            <person name="Huang Z."/>
        </authorList>
    </citation>
    <scope>NUCLEOTIDE SEQUENCE [LARGE SCALE GENOMIC DNA]</scope>
</reference>
<evidence type="ECO:0000259" key="25">
    <source>
        <dbReference type="PROSITE" id="PS50020"/>
    </source>
</evidence>
<dbReference type="InterPro" id="IPR036020">
    <property type="entry name" value="WW_dom_sf"/>
</dbReference>
<feature type="coiled-coil region" evidence="22">
    <location>
        <begin position="1118"/>
        <end position="1167"/>
    </location>
</feature>
<evidence type="ECO:0000256" key="10">
    <source>
        <dbReference type="ARBA" id="ARBA00022691"/>
    </source>
</evidence>
<dbReference type="InterPro" id="IPR035892">
    <property type="entry name" value="C2_domain_sf"/>
</dbReference>
<dbReference type="FunFam" id="3.30.200.20:FF:000056">
    <property type="entry name" value="Fibrillarin like 1"/>
    <property type="match status" value="1"/>
</dbReference>
<organism evidence="26 27">
    <name type="scientific">Tupaia chinensis</name>
    <name type="common">Chinese tree shrew</name>
    <name type="synonym">Tupaia belangeri chinensis</name>
    <dbReference type="NCBI Taxonomy" id="246437"/>
    <lineage>
        <taxon>Eukaryota</taxon>
        <taxon>Metazoa</taxon>
        <taxon>Chordata</taxon>
        <taxon>Craniata</taxon>
        <taxon>Vertebrata</taxon>
        <taxon>Euteleostomi</taxon>
        <taxon>Mammalia</taxon>
        <taxon>Eutheria</taxon>
        <taxon>Euarchontoglires</taxon>
        <taxon>Scandentia</taxon>
        <taxon>Tupaiidae</taxon>
        <taxon>Tupaia</taxon>
    </lineage>
</organism>
<feature type="compositionally biased region" description="Low complexity" evidence="23">
    <location>
        <begin position="551"/>
        <end position="560"/>
    </location>
</feature>
<dbReference type="PROSITE" id="PS50020">
    <property type="entry name" value="WW_DOMAIN_2"/>
    <property type="match status" value="1"/>
</dbReference>
<dbReference type="EMBL" id="KB320659">
    <property type="protein sequence ID" value="ELW66249.1"/>
    <property type="molecule type" value="Genomic_DNA"/>
</dbReference>
<dbReference type="FunFam" id="3.30.1360.70:FF:000002">
    <property type="entry name" value="arginine--tRNA ligase, cytoplasmic"/>
    <property type="match status" value="1"/>
</dbReference>
<dbReference type="Proteomes" id="UP000011518">
    <property type="component" value="Unassembled WGS sequence"/>
</dbReference>
<dbReference type="Gene3D" id="3.30.1360.70">
    <property type="entry name" value="Arginyl tRNA synthetase N-terminal domain"/>
    <property type="match status" value="1"/>
</dbReference>
<dbReference type="STRING" id="246437.L9KUU5"/>
<feature type="coiled-coil region" evidence="22">
    <location>
        <begin position="312"/>
        <end position="346"/>
    </location>
</feature>
<dbReference type="SUPFAM" id="SSF53335">
    <property type="entry name" value="S-adenosyl-L-methionine-dependent methyltransferases"/>
    <property type="match status" value="1"/>
</dbReference>
<evidence type="ECO:0000256" key="8">
    <source>
        <dbReference type="ARBA" id="ARBA00022603"/>
    </source>
</evidence>
<feature type="compositionally biased region" description="Polar residues" evidence="23">
    <location>
        <begin position="944"/>
        <end position="958"/>
    </location>
</feature>
<gene>
    <name evidence="26" type="ORF">TREES_T100014768</name>
</gene>
<dbReference type="PROSITE" id="PS00178">
    <property type="entry name" value="AA_TRNA_LIGASE_I"/>
    <property type="match status" value="1"/>
</dbReference>
<evidence type="ECO:0000256" key="9">
    <source>
        <dbReference type="ARBA" id="ARBA00022679"/>
    </source>
</evidence>
<dbReference type="InterPro" id="IPR005148">
    <property type="entry name" value="Arg-tRNA-synth_N"/>
</dbReference>
<evidence type="ECO:0000256" key="1">
    <source>
        <dbReference type="ARBA" id="ARBA00004604"/>
    </source>
</evidence>
<evidence type="ECO:0000256" key="5">
    <source>
        <dbReference type="ARBA" id="ARBA00022171"/>
    </source>
</evidence>
<dbReference type="Gene3D" id="3.40.50.620">
    <property type="entry name" value="HUPs"/>
    <property type="match status" value="2"/>
</dbReference>
<evidence type="ECO:0000256" key="16">
    <source>
        <dbReference type="ARBA" id="ARBA00023242"/>
    </source>
</evidence>
<dbReference type="InterPro" id="IPR014729">
    <property type="entry name" value="Rossmann-like_a/b/a_fold"/>
</dbReference>
<dbReference type="SMART" id="SM00456">
    <property type="entry name" value="WW"/>
    <property type="match status" value="1"/>
</dbReference>
<dbReference type="InterPro" id="IPR000008">
    <property type="entry name" value="C2_dom"/>
</dbReference>
<dbReference type="PANTHER" id="PTHR11956:SF5">
    <property type="entry name" value="ARGININE--TRNA LIGASE, CYTOPLASMIC"/>
    <property type="match status" value="1"/>
</dbReference>
<feature type="compositionally biased region" description="Polar residues" evidence="23">
    <location>
        <begin position="541"/>
        <end position="550"/>
    </location>
</feature>
<dbReference type="SUPFAM" id="SSF47323">
    <property type="entry name" value="Anticodon-binding domain of a subclass of class I aminoacyl-tRNA synthetases"/>
    <property type="match status" value="1"/>
</dbReference>
<evidence type="ECO:0000256" key="4">
    <source>
        <dbReference type="ARBA" id="ARBA00012837"/>
    </source>
</evidence>
<protein>
    <recommendedName>
        <fullName evidence="5">Arginine--tRNA ligase, cytoplasmic</fullName>
        <ecNumber evidence="4">6.1.1.19</ecNumber>
    </recommendedName>
    <alternativeName>
        <fullName evidence="18">Arginyl-tRNA synthetase</fullName>
    </alternativeName>
</protein>
<dbReference type="Pfam" id="PF00168">
    <property type="entry name" value="C2"/>
    <property type="match status" value="1"/>
</dbReference>
<dbReference type="InterPro" id="IPR001412">
    <property type="entry name" value="aa-tRNA-synth_I_CS"/>
</dbReference>
<dbReference type="InterPro" id="IPR008909">
    <property type="entry name" value="DALR_anticod-bd"/>
</dbReference>
<comment type="function">
    <text evidence="19">Forms part of a macromolecular complex that catalyzes the attachment of specific amino acids to cognate tRNAs during protein synthesis. Modulates the secretion of AIMP1 and may be involved in generation of the inflammatory cytokine EMAP2 from AIMP1.</text>
</comment>
<dbReference type="Pfam" id="PF01269">
    <property type="entry name" value="Fibrillarin"/>
    <property type="match status" value="1"/>
</dbReference>
<evidence type="ECO:0000256" key="7">
    <source>
        <dbReference type="ARBA" id="ARBA00022598"/>
    </source>
</evidence>
<evidence type="ECO:0000256" key="14">
    <source>
        <dbReference type="ARBA" id="ARBA00022917"/>
    </source>
</evidence>
<feature type="domain" description="WW" evidence="25">
    <location>
        <begin position="143"/>
        <end position="176"/>
    </location>
</feature>
<keyword evidence="15" id="KW-0030">Aminoacyl-tRNA synthetase</keyword>
<dbReference type="Pfam" id="PF03485">
    <property type="entry name" value="Arg_tRNA_synt_N"/>
    <property type="match status" value="1"/>
</dbReference>
<dbReference type="Gene3D" id="1.10.730.10">
    <property type="entry name" value="Isoleucyl-tRNA Synthetase, Domain 1"/>
    <property type="match status" value="1"/>
</dbReference>
<dbReference type="Pfam" id="PF00750">
    <property type="entry name" value="tRNA-synt_1d"/>
    <property type="match status" value="1"/>
</dbReference>
<sequence length="1978" mass="221705">MPHAPRLSPPFLPSGAKLRALHQRVLTLVGPRPASQKGKTGRPRFLSTVVPTTGEGPVGSLGPAHWAKGSGSTIGSSESRPVREGSSSCSIQPVLALSYPCCSQLKGSALSQSRWQQRPVQDGSGKEKHVYTKPLTFADCISDELPLGWEEAYDPQVGDYFIDHNTKTTQIEDPRVQWRREQEHMLKDYLVVAQEALSAQKEIYQVKQQRLELAQQEYQQLHAVWEHKLGSQVNKLKREMVHLQHELQFKERGFQTLKNLAMLKDGFRTDRGSHSDLWSSSSSLESSGFPLPKQYLDVSSQTDISGGFSTSSNNQLAEKVRLRLRYEEAKRRIANLKIQLAKLDSEAWPGVLDSERDRLILINEKEELLKEMRFISPRKWTQGEVEQLEMARKRLEKDLQAARDTQSKALTERLKLNSKRNQLVRELEEATRQVATLHSQLKSLSSSMQSLSSGSSPGSLASSRGSLAASSLDSSTSASFTDLYYDPFEALDSELQNKVEFLLLEGATGFRPSGCITTIHEDEVAKTQKAEGGGRLQALRSLSGTPKSMTSLSPRSSLSSPSPPCSPLIADPLLTGDAFLNPLEFEDLELNATLSELSLSSTPRDRFRLEEAGTEGKQLGQAVNTARGCGLKVACVSAAVSDESVAGDSGVYEASVQRPGASEAAAFDSDESEAVGATRVQIALKYDEKSKQFAILIAQLKNLSALLLQQDQKVNIRVAVLPCSESTTCLFRTRPLDASDNLVFNEVFWVSMSYPALHQKTLRVDVCTTDRSHLEECLGGAQISLAEVCRSGERSTRWYNLLSYKYLKKQNREPQLVGATGLTPGPESTDAVSALLEQTAVELERRQEGRSTTETLEDSWRYQEETSENEAAAEEEEEEEGEDEEAEEDAFTEKASPDVDEFPALKVDKETNTETPAPSPTVVRPKDRRVGTPSPAPFLRGSTIIRSKTFSPGPQSQYVCRLNRSDSDSSTLSKKPPFVRNSLERRSVRMKRPSSVKSLRAERLIRTSLDLELDLQATRTWHSQLTQEISVLKELKEQLEQAKSHGEKELPPGLREDERFRLLLRMLERRMDRAEHKGELRADKMMRAAAKDVHRLRGQSCKEPPEVQSFSYVLINIKRFQEKEIKSLTAEIDRLKNCGCLEASPNLEQLREENLKLKYRLNILRRSLQAERSRPTKNMININSRLQEAFGYAIKAAYPDLENPPLIVTPSQQPKFGDYQCNSAMGISQMLKTKELKVNPREIAENITKHLPDNECIEKVEIAGPGFINVHLRKDFVSEQLTNLLVNGVQLPAIGENKKVIVDFSSPNIAKEMHVGHLRSTIIGESICRLFEFAGYDVLRLNHVGDWGTQFGMLIAHLQDKFPDYLTVSPPIGDLQAFYKESKKRFDAEEEFKKRAYQCVVLLQSKSPDFIKAWKLICDVSRQGFVQVDDGRKIVFVPGCSVPLTIVKSDGGYTYDTSDLAAIKQRLLEEKANMIIYVVDSGQSVHFQTIFAAAQMIGWYDPKVTQVSHAGFGVVLGEDKKKFKTRSGETVRLLDLLEEGLKRSMDKLKEKERDKVLTAEELKAAQTSVAYGCIKYADLSHNRLNDYIFSFDKMLDDRGNTAAYLLYAFTRIRSIARLANIDEEMLRKAARETKIILDHEKEWKLGRCILRFPEILQKILDDLFLHTLCDYIYELATVFTEFYDSCYCVEKDRQTGKVLKVNMWRMLLCEAVAAVMAKGFDILGIKPVQRIKSRRKKGASAVSVEPHRHEGVFIYRGAEDALVTLNMVPGHSVYGERRVTVTEGGVKQEYRTWNPFRSKLAAAILGGVDQIHIKPKAKVLYLGAASGTTVSHVSDIIGPDGLVYAVEFSHRAGRDLVNVAKKRTNIIPVLEDARHPLKYRMLIGMVDVIFADVAQPDQSRIVALNAHTFLRNGGHFLISIKANCIDSTASAEAVFASEVRKLQQENLKPQEQLTLEPYERDHAVVVGVYRPLPKSSSK</sequence>
<dbReference type="InterPro" id="IPR001202">
    <property type="entry name" value="WW_dom"/>
</dbReference>
<dbReference type="InterPro" id="IPR001278">
    <property type="entry name" value="Arg-tRNA-ligase"/>
</dbReference>
<evidence type="ECO:0000259" key="24">
    <source>
        <dbReference type="PROSITE" id="PS50004"/>
    </source>
</evidence>
<keyword evidence="13" id="KW-0694">RNA-binding</keyword>
<evidence type="ECO:0000313" key="27">
    <source>
        <dbReference type="Proteomes" id="UP000011518"/>
    </source>
</evidence>
<dbReference type="SUPFAM" id="SSF55190">
    <property type="entry name" value="Arginyl-tRNA synthetase (ArgRS), N-terminal 'additional' domain"/>
    <property type="match status" value="1"/>
</dbReference>
<feature type="compositionally biased region" description="Acidic residues" evidence="23">
    <location>
        <begin position="865"/>
        <end position="890"/>
    </location>
</feature>
<feature type="region of interest" description="Disordered" evidence="23">
    <location>
        <begin position="842"/>
        <end position="977"/>
    </location>
</feature>
<dbReference type="Pfam" id="PF00397">
    <property type="entry name" value="WW"/>
    <property type="match status" value="1"/>
</dbReference>
<feature type="compositionally biased region" description="Basic and acidic residues" evidence="23">
    <location>
        <begin position="842"/>
        <end position="851"/>
    </location>
</feature>
<dbReference type="Pfam" id="PF05746">
    <property type="entry name" value="DALR_1"/>
    <property type="match status" value="1"/>
</dbReference>
<keyword evidence="6" id="KW-0698">rRNA processing</keyword>
<evidence type="ECO:0000256" key="20">
    <source>
        <dbReference type="ARBA" id="ARBA00046460"/>
    </source>
</evidence>
<accession>L9KUU5</accession>
<evidence type="ECO:0000256" key="3">
    <source>
        <dbReference type="ARBA" id="ARBA00010632"/>
    </source>
</evidence>
<keyword evidence="22" id="KW-0175">Coiled coil</keyword>
<dbReference type="InterPro" id="IPR029063">
    <property type="entry name" value="SAM-dependent_MTases_sf"/>
</dbReference>
<evidence type="ECO:0000256" key="19">
    <source>
        <dbReference type="ARBA" id="ARBA00045859"/>
    </source>
</evidence>
<dbReference type="HAMAP" id="MF_00123">
    <property type="entry name" value="Arg_tRNA_synth"/>
    <property type="match status" value="1"/>
</dbReference>
<evidence type="ECO:0000256" key="11">
    <source>
        <dbReference type="ARBA" id="ARBA00022741"/>
    </source>
</evidence>
<dbReference type="eggNOG" id="KOG3209">
    <property type="taxonomic scope" value="Eukaryota"/>
</dbReference>
<dbReference type="EC" id="6.1.1.19" evidence="4"/>
<comment type="subunit">
    <text evidence="20">Interacts (via N-terminus) with AIMP1 (via N-terminus); this stimulates its catalytic activity. Interacts (via N-terminus) with LARS2 (via C-terminus). Monomer. Part of a multisubunit complex that groups tRNA ligases for Arg (RARS1), Asp (DARS1), Gln (QARS1), Ile (IARS1), Leu (LARS1), Lys (KARS1), Met (MARS1) the bifunctional ligase for Glu and Pro (EPRS1) and the auxiliary subunits AIMP1/p43, AIMP2/p38 and EEF1E1/p18. Interacts with QARS1. Part of a complex composed of RARS1, QARS1 and AIMP1.</text>
</comment>
<evidence type="ECO:0000256" key="22">
    <source>
        <dbReference type="SAM" id="Coils"/>
    </source>
</evidence>
<dbReference type="CDD" id="cd00671">
    <property type="entry name" value="ArgRS_core"/>
    <property type="match status" value="1"/>
</dbReference>
<keyword evidence="12" id="KW-0067">ATP-binding</keyword>
<dbReference type="GO" id="GO:0005730">
    <property type="term" value="C:nucleolus"/>
    <property type="evidence" value="ECO:0007669"/>
    <property type="project" value="UniProtKB-SubCell"/>
</dbReference>
<keyword evidence="7" id="KW-0436">Ligase</keyword>
<dbReference type="GO" id="GO:0005524">
    <property type="term" value="F:ATP binding"/>
    <property type="evidence" value="ECO:0007669"/>
    <property type="project" value="UniProtKB-KW"/>
</dbReference>
<evidence type="ECO:0000256" key="13">
    <source>
        <dbReference type="ARBA" id="ARBA00022884"/>
    </source>
</evidence>
<dbReference type="SMART" id="SM01206">
    <property type="entry name" value="Fibrillarin"/>
    <property type="match status" value="1"/>
</dbReference>
<comment type="similarity">
    <text evidence="3">Belongs to the methyltransferase superfamily. Fibrillarin family.</text>
</comment>
<dbReference type="PROSITE" id="PS50004">
    <property type="entry name" value="C2"/>
    <property type="match status" value="1"/>
</dbReference>
<keyword evidence="27" id="KW-1185">Reference proteome</keyword>
<dbReference type="Gene3D" id="3.30.200.20">
    <property type="entry name" value="Phosphorylase Kinase, domain 1"/>
    <property type="match status" value="1"/>
</dbReference>
<reference evidence="27" key="2">
    <citation type="journal article" date="2013" name="Nat. Commun.">
        <title>Genome of the Chinese tree shrew.</title>
        <authorList>
            <person name="Fan Y."/>
            <person name="Huang Z.Y."/>
            <person name="Cao C.C."/>
            <person name="Chen C.S."/>
            <person name="Chen Y.X."/>
            <person name="Fan D.D."/>
            <person name="He J."/>
            <person name="Hou H.L."/>
            <person name="Hu L."/>
            <person name="Hu X.T."/>
            <person name="Jiang X.T."/>
            <person name="Lai R."/>
            <person name="Lang Y.S."/>
            <person name="Liang B."/>
            <person name="Liao S.G."/>
            <person name="Mu D."/>
            <person name="Ma Y.Y."/>
            <person name="Niu Y.Y."/>
            <person name="Sun X.Q."/>
            <person name="Xia J.Q."/>
            <person name="Xiao J."/>
            <person name="Xiong Z.Q."/>
            <person name="Xu L."/>
            <person name="Yang L."/>
            <person name="Zhang Y."/>
            <person name="Zhao W."/>
            <person name="Zhao X.D."/>
            <person name="Zheng Y.T."/>
            <person name="Zhou J.M."/>
            <person name="Zhu Y.B."/>
            <person name="Zhang G.J."/>
            <person name="Wang J."/>
            <person name="Yao Y.G."/>
        </authorList>
    </citation>
    <scope>NUCLEOTIDE SEQUENCE [LARGE SCALE GENOMIC DNA]</scope>
</reference>
<dbReference type="FunFam" id="2.60.40.150:FF:000084">
    <property type="entry name" value="Protein KIBRA isoform 1"/>
    <property type="match status" value="1"/>
</dbReference>
<comment type="catalytic activity">
    <reaction evidence="21">
        <text>tRNA(Arg) + L-arginine + ATP = L-arginyl-tRNA(Arg) + AMP + diphosphate</text>
        <dbReference type="Rhea" id="RHEA:20301"/>
        <dbReference type="Rhea" id="RHEA-COMP:9658"/>
        <dbReference type="Rhea" id="RHEA-COMP:9673"/>
        <dbReference type="ChEBI" id="CHEBI:30616"/>
        <dbReference type="ChEBI" id="CHEBI:32682"/>
        <dbReference type="ChEBI" id="CHEBI:33019"/>
        <dbReference type="ChEBI" id="CHEBI:78442"/>
        <dbReference type="ChEBI" id="CHEBI:78513"/>
        <dbReference type="ChEBI" id="CHEBI:456215"/>
        <dbReference type="EC" id="6.1.1.19"/>
    </reaction>
</comment>
<dbReference type="Gene3D" id="2.20.70.10">
    <property type="match status" value="1"/>
</dbReference>
<feature type="region of interest" description="Disordered" evidence="23">
    <location>
        <begin position="541"/>
        <end position="564"/>
    </location>
</feature>
<dbReference type="PROSITE" id="PS00566">
    <property type="entry name" value="FIBRILLARIN"/>
    <property type="match status" value="1"/>
</dbReference>
<keyword evidence="8" id="KW-0489">Methyltransferase</keyword>
<dbReference type="PANTHER" id="PTHR11956">
    <property type="entry name" value="ARGINYL-TRNA SYNTHETASE"/>
    <property type="match status" value="1"/>
</dbReference>
<dbReference type="InterPro" id="IPR035684">
    <property type="entry name" value="ArgRS_core"/>
</dbReference>
<keyword evidence="11" id="KW-0547">Nucleotide-binding</keyword>
<dbReference type="GO" id="GO:0006420">
    <property type="term" value="P:arginyl-tRNA aminoacylation"/>
    <property type="evidence" value="ECO:0007669"/>
    <property type="project" value="InterPro"/>
</dbReference>
<dbReference type="SUPFAM" id="SSF52374">
    <property type="entry name" value="Nucleotidylyl transferase"/>
    <property type="match status" value="1"/>
</dbReference>
<dbReference type="Gene3D" id="2.60.40.150">
    <property type="entry name" value="C2 domain"/>
    <property type="match status" value="1"/>
</dbReference>
<evidence type="ECO:0000256" key="18">
    <source>
        <dbReference type="ARBA" id="ARBA00033033"/>
    </source>
</evidence>
<dbReference type="Gene3D" id="3.40.50.150">
    <property type="entry name" value="Vaccinia Virus protein VP39"/>
    <property type="match status" value="1"/>
</dbReference>
<keyword evidence="14" id="KW-0648">Protein biosynthesis</keyword>
<dbReference type="GO" id="GO:0032259">
    <property type="term" value="P:methylation"/>
    <property type="evidence" value="ECO:0007669"/>
    <property type="project" value="UniProtKB-KW"/>
</dbReference>
<feature type="region of interest" description="Disordered" evidence="23">
    <location>
        <begin position="30"/>
        <end position="85"/>
    </location>
</feature>
<feature type="compositionally biased region" description="Polar residues" evidence="23">
    <location>
        <begin position="70"/>
        <end position="85"/>
    </location>
</feature>
<evidence type="ECO:0000256" key="17">
    <source>
        <dbReference type="ARBA" id="ARBA00023274"/>
    </source>
</evidence>
<dbReference type="HAMAP" id="MF_00351">
    <property type="entry name" value="RNA_methyltransf_FlpA"/>
    <property type="match status" value="1"/>
</dbReference>
<dbReference type="GO" id="GO:0003723">
    <property type="term" value="F:RNA binding"/>
    <property type="evidence" value="ECO:0007669"/>
    <property type="project" value="UniProtKB-KW"/>
</dbReference>
<dbReference type="InterPro" id="IPR057747">
    <property type="entry name" value="WWC1_hairpin"/>
</dbReference>
<keyword evidence="17" id="KW-0687">Ribonucleoprotein</keyword>
<evidence type="ECO:0000256" key="12">
    <source>
        <dbReference type="ARBA" id="ARBA00022840"/>
    </source>
</evidence>
<dbReference type="InterPro" id="IPR000692">
    <property type="entry name" value="Fibrillarin"/>
</dbReference>
<keyword evidence="10" id="KW-0949">S-adenosyl-L-methionine</keyword>
<keyword evidence="16" id="KW-0539">Nucleus</keyword>
<dbReference type="GO" id="GO:0005737">
    <property type="term" value="C:cytoplasm"/>
    <property type="evidence" value="ECO:0007669"/>
    <property type="project" value="InterPro"/>
</dbReference>
<evidence type="ECO:0000256" key="23">
    <source>
        <dbReference type="SAM" id="MobiDB-lite"/>
    </source>
</evidence>
<dbReference type="SMART" id="SM00836">
    <property type="entry name" value="DALR_1"/>
    <property type="match status" value="1"/>
</dbReference>
<dbReference type="SMART" id="SM01016">
    <property type="entry name" value="Arg_tRNA_synt_N"/>
    <property type="match status" value="1"/>
</dbReference>
<dbReference type="FunFam" id="3.40.50.150:FF:000001">
    <property type="entry name" value="Fibrillarin like 1"/>
    <property type="match status" value="1"/>
</dbReference>
<evidence type="ECO:0000256" key="2">
    <source>
        <dbReference type="ARBA" id="ARBA00005594"/>
    </source>
</evidence>
<dbReference type="PRINTS" id="PR00052">
    <property type="entry name" value="FIBRILLARIN"/>
</dbReference>
<dbReference type="SUPFAM" id="SSF49562">
    <property type="entry name" value="C2 domain (Calcium/lipid-binding domain, CaLB)"/>
    <property type="match status" value="1"/>
</dbReference>
<evidence type="ECO:0000256" key="21">
    <source>
        <dbReference type="ARBA" id="ARBA00049339"/>
    </source>
</evidence>
<dbReference type="FunFam" id="1.10.730.10:FF:000016">
    <property type="entry name" value="Arginine--tRNA ligase, cytoplasmic"/>
    <property type="match status" value="1"/>
</dbReference>
<dbReference type="GO" id="GO:0004814">
    <property type="term" value="F:arginine-tRNA ligase activity"/>
    <property type="evidence" value="ECO:0007669"/>
    <property type="project" value="UniProtKB-EC"/>
</dbReference>
<evidence type="ECO:0000256" key="6">
    <source>
        <dbReference type="ARBA" id="ARBA00022552"/>
    </source>
</evidence>
<comment type="subcellular location">
    <subcellularLocation>
        <location evidence="1">Nucleus</location>
        <location evidence="1">Nucleolus</location>
    </subcellularLocation>
</comment>
<dbReference type="GO" id="GO:1990904">
    <property type="term" value="C:ribonucleoprotein complex"/>
    <property type="evidence" value="ECO:0007669"/>
    <property type="project" value="UniProtKB-KW"/>
</dbReference>
<comment type="similarity">
    <text evidence="2">Belongs to the class-I aminoacyl-tRNA synthetase family.</text>
</comment>
<dbReference type="CDD" id="cd00201">
    <property type="entry name" value="WW"/>
    <property type="match status" value="1"/>
</dbReference>
<name>L9KUU5_TUPCH</name>
<feature type="domain" description="C2" evidence="24">
    <location>
        <begin position="676"/>
        <end position="799"/>
    </location>
</feature>
<keyword evidence="9" id="KW-0808">Transferase</keyword>
<dbReference type="GO" id="GO:0008168">
    <property type="term" value="F:methyltransferase activity"/>
    <property type="evidence" value="ECO:0007669"/>
    <property type="project" value="UniProtKB-KW"/>
</dbReference>
<dbReference type="InParanoid" id="L9KUU5"/>
<dbReference type="InterPro" id="IPR036695">
    <property type="entry name" value="Arg-tRNA-synth_N_sf"/>
</dbReference>
<dbReference type="InterPro" id="IPR009080">
    <property type="entry name" value="tRNAsynth_Ia_anticodon-bd"/>
</dbReference>
<dbReference type="CDD" id="cd08680">
    <property type="entry name" value="C2_Kibra"/>
    <property type="match status" value="1"/>
</dbReference>
<dbReference type="SUPFAM" id="SSF51045">
    <property type="entry name" value="WW domain"/>
    <property type="match status" value="1"/>
</dbReference>
<dbReference type="InterPro" id="IPR020813">
    <property type="entry name" value="Fibrillarin_CS"/>
</dbReference>
<feature type="coiled-coil region" evidence="22">
    <location>
        <begin position="378"/>
        <end position="447"/>
    </location>
</feature>
<dbReference type="GO" id="GO:0006364">
    <property type="term" value="P:rRNA processing"/>
    <property type="evidence" value="ECO:0007669"/>
    <property type="project" value="UniProtKB-KW"/>
</dbReference>
<dbReference type="NCBIfam" id="NF003276">
    <property type="entry name" value="PRK04266.1-2"/>
    <property type="match status" value="1"/>
</dbReference>
<evidence type="ECO:0000256" key="15">
    <source>
        <dbReference type="ARBA" id="ARBA00023146"/>
    </source>
</evidence>
<feature type="coiled-coil region" evidence="22">
    <location>
        <begin position="197"/>
        <end position="253"/>
    </location>
</feature>
<feature type="coiled-coil region" evidence="22">
    <location>
        <begin position="1022"/>
        <end position="1049"/>
    </location>
</feature>
<proteinExistence type="inferred from homology"/>
<dbReference type="Pfam" id="PF25802">
    <property type="entry name" value="WWC1"/>
    <property type="match status" value="1"/>
</dbReference>
<dbReference type="InterPro" id="IPR037771">
    <property type="entry name" value="C2_WWC"/>
</dbReference>
<evidence type="ECO:0000313" key="26">
    <source>
        <dbReference type="EMBL" id="ELW66249.1"/>
    </source>
</evidence>